<evidence type="ECO:0000256" key="1">
    <source>
        <dbReference type="SAM" id="SignalP"/>
    </source>
</evidence>
<evidence type="ECO:0008006" key="4">
    <source>
        <dbReference type="Google" id="ProtNLM"/>
    </source>
</evidence>
<organism evidence="2 3">
    <name type="scientific">Dyella choica</name>
    <dbReference type="NCBI Taxonomy" id="1927959"/>
    <lineage>
        <taxon>Bacteria</taxon>
        <taxon>Pseudomonadati</taxon>
        <taxon>Pseudomonadota</taxon>
        <taxon>Gammaproteobacteria</taxon>
        <taxon>Lysobacterales</taxon>
        <taxon>Rhodanobacteraceae</taxon>
        <taxon>Dyella</taxon>
    </lineage>
</organism>
<dbReference type="EMBL" id="RYYV01000002">
    <property type="protein sequence ID" value="RUL78959.1"/>
    <property type="molecule type" value="Genomic_DNA"/>
</dbReference>
<proteinExistence type="predicted"/>
<feature type="chain" id="PRO_5018521489" description="Protein activator of alkane oxidation PraB" evidence="1">
    <location>
        <begin position="31"/>
        <end position="197"/>
    </location>
</feature>
<protein>
    <recommendedName>
        <fullName evidence="4">Protein activator of alkane oxidation PraB</fullName>
    </recommendedName>
</protein>
<dbReference type="Proteomes" id="UP000274358">
    <property type="component" value="Unassembled WGS sequence"/>
</dbReference>
<comment type="caution">
    <text evidence="2">The sequence shown here is derived from an EMBL/GenBank/DDBJ whole genome shotgun (WGS) entry which is preliminary data.</text>
</comment>
<evidence type="ECO:0000313" key="2">
    <source>
        <dbReference type="EMBL" id="RUL78959.1"/>
    </source>
</evidence>
<accession>A0A3S0WY91</accession>
<gene>
    <name evidence="2" type="ORF">EKH80_03935</name>
</gene>
<reference evidence="2 3" key="1">
    <citation type="submission" date="2018-12" db="EMBL/GenBank/DDBJ databases">
        <title>Dyella dinghuensis sp. nov. DHOA06 and Dyella choica sp. nov. 4M-K27, isolated from forest soil.</title>
        <authorList>
            <person name="Qiu L.-H."/>
            <person name="Gao Z.-H."/>
        </authorList>
    </citation>
    <scope>NUCLEOTIDE SEQUENCE [LARGE SCALE GENOMIC DNA]</scope>
    <source>
        <strain evidence="2 3">4M-K27</strain>
    </source>
</reference>
<sequence>MFAFEMSSRKLAMAMTAIALGLGVSLSAQATSVSPGGAITLTGPLSISLSSSPTYKGQTQSTSCTLTINGMMAGTGDITVTSASVNYDCGVGTQAHFYIDNSQFPRTFSVDSSTGGSVIYNSSLAIKSVQWVGFGPQRPVTCFAPFPNLLWYANLTNPAPSDQVRATGGVTFGNASDGGTCLAGGLLTASPAQTFYP</sequence>
<dbReference type="RefSeq" id="WP_126683416.1">
    <property type="nucleotide sequence ID" value="NZ_RYYV01000002.1"/>
</dbReference>
<keyword evidence="3" id="KW-1185">Reference proteome</keyword>
<dbReference type="AlphaFoldDB" id="A0A3S0WY91"/>
<evidence type="ECO:0000313" key="3">
    <source>
        <dbReference type="Proteomes" id="UP000274358"/>
    </source>
</evidence>
<feature type="signal peptide" evidence="1">
    <location>
        <begin position="1"/>
        <end position="30"/>
    </location>
</feature>
<name>A0A3S0WY91_9GAMM</name>
<keyword evidence="1" id="KW-0732">Signal</keyword>